<name>A0A146FXH0_ASPKA</name>
<organism evidence="3 4">
    <name type="scientific">Aspergillus kawachii</name>
    <name type="common">White koji mold</name>
    <name type="synonym">Aspergillus awamori var. kawachi</name>
    <dbReference type="NCBI Taxonomy" id="1069201"/>
    <lineage>
        <taxon>Eukaryota</taxon>
        <taxon>Fungi</taxon>
        <taxon>Dikarya</taxon>
        <taxon>Ascomycota</taxon>
        <taxon>Pezizomycotina</taxon>
        <taxon>Eurotiomycetes</taxon>
        <taxon>Eurotiomycetidae</taxon>
        <taxon>Eurotiales</taxon>
        <taxon>Aspergillaceae</taxon>
        <taxon>Aspergillus</taxon>
        <taxon>Aspergillus subgen. Circumdati</taxon>
    </lineage>
</organism>
<reference evidence="4" key="2">
    <citation type="submission" date="2016-02" db="EMBL/GenBank/DDBJ databases">
        <title>Genome sequencing of Aspergillus luchuensis NBRC 4314.</title>
        <authorList>
            <person name="Yamada O."/>
        </authorList>
    </citation>
    <scope>NUCLEOTIDE SEQUENCE [LARGE SCALE GENOMIC DNA]</scope>
    <source>
        <strain evidence="4">RIB 2604</strain>
    </source>
</reference>
<reference evidence="3 4" key="1">
    <citation type="journal article" date="2016" name="DNA Res.">
        <title>Genome sequence of Aspergillus luchuensis NBRC 4314.</title>
        <authorList>
            <person name="Yamada O."/>
            <person name="Machida M."/>
            <person name="Hosoyama A."/>
            <person name="Goto M."/>
            <person name="Takahashi T."/>
            <person name="Futagami T."/>
            <person name="Yamagata Y."/>
            <person name="Takeuchi M."/>
            <person name="Kobayashi T."/>
            <person name="Koike H."/>
            <person name="Abe K."/>
            <person name="Asai K."/>
            <person name="Arita M."/>
            <person name="Fujita N."/>
            <person name="Fukuda K."/>
            <person name="Higa K."/>
            <person name="Horikawa H."/>
            <person name="Ishikawa T."/>
            <person name="Jinno K."/>
            <person name="Kato Y."/>
            <person name="Kirimura K."/>
            <person name="Mizutani O."/>
            <person name="Nakasone K."/>
            <person name="Sano M."/>
            <person name="Shiraishi Y."/>
            <person name="Tsukahara M."/>
            <person name="Gomi K."/>
        </authorList>
    </citation>
    <scope>NUCLEOTIDE SEQUENCE [LARGE SCALE GENOMIC DNA]</scope>
    <source>
        <strain evidence="3 4">RIB 2604</strain>
    </source>
</reference>
<dbReference type="EMBL" id="BCWF01000031">
    <property type="protein sequence ID" value="GAT29997.1"/>
    <property type="molecule type" value="Genomic_DNA"/>
</dbReference>
<accession>A0A146FXH0</accession>
<evidence type="ECO:0000313" key="3">
    <source>
        <dbReference type="EMBL" id="GAT29997.1"/>
    </source>
</evidence>
<keyword evidence="1" id="KW-0812">Transmembrane</keyword>
<dbReference type="AlphaFoldDB" id="A0A146FXH0"/>
<comment type="caution">
    <text evidence="3">The sequence shown here is derived from an EMBL/GenBank/DDBJ whole genome shotgun (WGS) entry which is preliminary data.</text>
</comment>
<feature type="chain" id="PRO_5007524176" evidence="2">
    <location>
        <begin position="17"/>
        <end position="513"/>
    </location>
</feature>
<gene>
    <name evidence="3" type="ORF">RIB2604_03200100</name>
</gene>
<evidence type="ECO:0000256" key="1">
    <source>
        <dbReference type="SAM" id="Phobius"/>
    </source>
</evidence>
<feature type="transmembrane region" description="Helical" evidence="1">
    <location>
        <begin position="451"/>
        <end position="474"/>
    </location>
</feature>
<sequence length="513" mass="56058">MAVLTIPFSSFIAARAAIVYGQAAGNKRAFSLRKLLAQLLVSEVTILVESLPSKVTPLVSDADITGLSQVKSIETVGDTRSLINYATQYDSRPNIWRTPDSVCNSSMSWAYSCVSNSNQGGIATQFYPLRGNSSFVSIPVNSVTTGIISDHAFRFNTSVASEEVSEESYPDSCGGPGSFSASTLANLSGLDASYNVPISADGMMEVKVCALGDSQSFPWNLTRNRQDIAEEAYIHFNSIAMSFLTNGSRIASWTQRIRANTTAGYFMLPNYMNNYQTGPLLETFNLATSFDPENFIVDQEESMDVRALNNSHVLGYGYPDPTPVSSPALGPLLTATKALFGPSTFFANRANSTPTHRTLLPCRWTNTTSWRYATLKPCASDTNSTYFNDLAAWLGQLFANYDNPQTTSVFTQGAFFANKANLGRASTEQAYRRILFKDDGTSVEIFAIRPWAIAFLSTIIGLHLVGLVIMAFYAGLHPTWTESFDAFAMLRIGVQLAERKDVRAQMPLLGNAE</sequence>
<keyword evidence="2" id="KW-0732">Signal</keyword>
<keyword evidence="1" id="KW-1133">Transmembrane helix</keyword>
<proteinExistence type="predicted"/>
<evidence type="ECO:0000313" key="4">
    <source>
        <dbReference type="Proteomes" id="UP000075230"/>
    </source>
</evidence>
<protein>
    <submittedName>
        <fullName evidence="3">Similar to An08g09900</fullName>
    </submittedName>
</protein>
<feature type="signal peptide" evidence="2">
    <location>
        <begin position="1"/>
        <end position="16"/>
    </location>
</feature>
<evidence type="ECO:0000256" key="2">
    <source>
        <dbReference type="SAM" id="SignalP"/>
    </source>
</evidence>
<keyword evidence="1" id="KW-0472">Membrane</keyword>
<dbReference type="VEuPathDB" id="FungiDB:ASPFODRAFT_59464"/>
<dbReference type="Proteomes" id="UP000075230">
    <property type="component" value="Unassembled WGS sequence"/>
</dbReference>